<evidence type="ECO:0000313" key="1">
    <source>
        <dbReference type="EMBL" id="DAF50597.1"/>
    </source>
</evidence>
<dbReference type="EMBL" id="BK032598">
    <property type="protein sequence ID" value="DAF50597.1"/>
    <property type="molecule type" value="Genomic_DNA"/>
</dbReference>
<name>A0A8S5SHX0_9VIRU</name>
<protein>
    <submittedName>
        <fullName evidence="1">Uncharacterized protein</fullName>
    </submittedName>
</protein>
<proteinExistence type="predicted"/>
<organism evidence="1">
    <name type="scientific">Phage sp. ctqZP6</name>
    <dbReference type="NCBI Taxonomy" id="2828010"/>
    <lineage>
        <taxon>Viruses</taxon>
    </lineage>
</organism>
<accession>A0A8S5SHX0</accession>
<reference evidence="1" key="1">
    <citation type="journal article" date="2021" name="Proc. Natl. Acad. Sci. U.S.A.">
        <title>A Catalog of Tens of Thousands of Viruses from Human Metagenomes Reveals Hidden Associations with Chronic Diseases.</title>
        <authorList>
            <person name="Tisza M.J."/>
            <person name="Buck C.B."/>
        </authorList>
    </citation>
    <scope>NUCLEOTIDE SEQUENCE</scope>
    <source>
        <strain evidence="1">CtqZP6</strain>
    </source>
</reference>
<sequence>MKHLIPLTIREFRYYERKLPLYLRNDDCFIEHFRLWYELLMGEGDDEQGIALNEFKGVSPTSDLLLHLLNIYDNNFLDTISQLKDYDDNCDLLDMIGNLFGLCRTFSLEYYETATSTTKTAATVSLTDKEFLTLIKAQIIRNYCNGTYEQVMQYYTDAGLQILPVYNDTYDASVDAYLNKSEDVTPNIDKLFRGGYLTVEHLGIRYTYTITEMLNILVWADGNGQGGNSFWADENDVGGVFAV</sequence>